<evidence type="ECO:0000256" key="2">
    <source>
        <dbReference type="ARBA" id="ARBA00023125"/>
    </source>
</evidence>
<keyword evidence="7" id="KW-1185">Reference proteome</keyword>
<dbReference type="GO" id="GO:0003700">
    <property type="term" value="F:DNA-binding transcription factor activity"/>
    <property type="evidence" value="ECO:0007669"/>
    <property type="project" value="InterPro"/>
</dbReference>
<dbReference type="GO" id="GO:0006950">
    <property type="term" value="P:response to stress"/>
    <property type="evidence" value="ECO:0007669"/>
    <property type="project" value="TreeGrafter"/>
</dbReference>
<keyword evidence="3" id="KW-0804">Transcription</keyword>
<dbReference type="PROSITE" id="PS01117">
    <property type="entry name" value="HTH_MARR_1"/>
    <property type="match status" value="1"/>
</dbReference>
<dbReference type="RefSeq" id="WP_218116087.1">
    <property type="nucleotide sequence ID" value="NZ_CAJVAP010000029.1"/>
</dbReference>
<dbReference type="EMBL" id="CAJVAP010000029">
    <property type="protein sequence ID" value="CAG7617940.1"/>
    <property type="molecule type" value="Genomic_DNA"/>
</dbReference>
<sequence length="164" mass="17651">MEITVLDRLLAIGAMLDHDMQRAFAGTALTPTRVHALWVLIGTGPATQQRLSEELGTTPRSVSALVDGLAAAGYVERRAHPEDGRAVLVSLTPAAAAMMGRMREDHRRLTDDLIGAVDASDRAAFERGLSAVMERLDELIESESASYADVETENGGTQAEHGRR</sequence>
<keyword evidence="1" id="KW-0805">Transcription regulation</keyword>
<evidence type="ECO:0000256" key="1">
    <source>
        <dbReference type="ARBA" id="ARBA00023015"/>
    </source>
</evidence>
<keyword evidence="2" id="KW-0238">DNA-binding</keyword>
<comment type="caution">
    <text evidence="6">The sequence shown here is derived from an EMBL/GenBank/DDBJ whole genome shotgun (WGS) entry which is preliminary data.</text>
</comment>
<accession>A0A916NI23</accession>
<feature type="domain" description="HTH marR-type" evidence="5">
    <location>
        <begin position="2"/>
        <end position="134"/>
    </location>
</feature>
<evidence type="ECO:0000256" key="4">
    <source>
        <dbReference type="SAM" id="MobiDB-lite"/>
    </source>
</evidence>
<evidence type="ECO:0000256" key="3">
    <source>
        <dbReference type="ARBA" id="ARBA00023163"/>
    </source>
</evidence>
<dbReference type="InterPro" id="IPR000835">
    <property type="entry name" value="HTH_MarR-typ"/>
</dbReference>
<dbReference type="GO" id="GO:0003677">
    <property type="term" value="F:DNA binding"/>
    <property type="evidence" value="ECO:0007669"/>
    <property type="project" value="UniProtKB-KW"/>
</dbReference>
<name>A0A916NI23_9MICO</name>
<dbReference type="PANTHER" id="PTHR33164:SF107">
    <property type="entry name" value="TRANSCRIPTIONAL REGULATORY PROTEIN"/>
    <property type="match status" value="1"/>
</dbReference>
<dbReference type="PROSITE" id="PS50995">
    <property type="entry name" value="HTH_MARR_2"/>
    <property type="match status" value="1"/>
</dbReference>
<reference evidence="6" key="1">
    <citation type="submission" date="2021-06" db="EMBL/GenBank/DDBJ databases">
        <authorList>
            <person name="Criscuolo A."/>
        </authorList>
    </citation>
    <scope>NUCLEOTIDE SEQUENCE</scope>
    <source>
        <strain evidence="6">CIP111803</strain>
    </source>
</reference>
<organism evidence="6 7">
    <name type="scientific">Leucobacter soli</name>
    <dbReference type="NCBI Taxonomy" id="2812850"/>
    <lineage>
        <taxon>Bacteria</taxon>
        <taxon>Bacillati</taxon>
        <taxon>Actinomycetota</taxon>
        <taxon>Actinomycetes</taxon>
        <taxon>Micrococcales</taxon>
        <taxon>Microbacteriaceae</taxon>
        <taxon>Leucobacter</taxon>
    </lineage>
</organism>
<dbReference type="AlphaFoldDB" id="A0A916NI23"/>
<evidence type="ECO:0000259" key="5">
    <source>
        <dbReference type="PROSITE" id="PS50995"/>
    </source>
</evidence>
<evidence type="ECO:0000313" key="7">
    <source>
        <dbReference type="Proteomes" id="UP000693892"/>
    </source>
</evidence>
<dbReference type="PANTHER" id="PTHR33164">
    <property type="entry name" value="TRANSCRIPTIONAL REGULATOR, MARR FAMILY"/>
    <property type="match status" value="1"/>
</dbReference>
<dbReference type="SMART" id="SM00347">
    <property type="entry name" value="HTH_MARR"/>
    <property type="match status" value="1"/>
</dbReference>
<dbReference type="Proteomes" id="UP000693892">
    <property type="component" value="Unassembled WGS sequence"/>
</dbReference>
<dbReference type="InterPro" id="IPR039422">
    <property type="entry name" value="MarR/SlyA-like"/>
</dbReference>
<proteinExistence type="predicted"/>
<dbReference type="InterPro" id="IPR023187">
    <property type="entry name" value="Tscrpt_reg_MarR-type_CS"/>
</dbReference>
<protein>
    <recommendedName>
        <fullName evidence="5">HTH marR-type domain-containing protein</fullName>
    </recommendedName>
</protein>
<gene>
    <name evidence="6" type="ORF">LEUCIP111803_02155</name>
</gene>
<feature type="region of interest" description="Disordered" evidence="4">
    <location>
        <begin position="143"/>
        <end position="164"/>
    </location>
</feature>
<dbReference type="Pfam" id="PF12802">
    <property type="entry name" value="MarR_2"/>
    <property type="match status" value="1"/>
</dbReference>
<evidence type="ECO:0000313" key="6">
    <source>
        <dbReference type="EMBL" id="CAG7617940.1"/>
    </source>
</evidence>